<comment type="pathway">
    <text evidence="5">Purine metabolism; AMP biosynthesis via salvage pathway; AMP from ADP: step 1/1.</text>
</comment>
<keyword evidence="1 5" id="KW-0808">Transferase</keyword>
<keyword evidence="5 7" id="KW-0067">ATP-binding</keyword>
<evidence type="ECO:0000313" key="9">
    <source>
        <dbReference type="Proteomes" id="UP000179052"/>
    </source>
</evidence>
<evidence type="ECO:0000256" key="1">
    <source>
        <dbReference type="ARBA" id="ARBA00022679"/>
    </source>
</evidence>
<comment type="subcellular location">
    <subcellularLocation>
        <location evidence="5 7">Cytoplasm</location>
    </subcellularLocation>
</comment>
<dbReference type="UniPathway" id="UPA00588">
    <property type="reaction ID" value="UER00649"/>
</dbReference>
<name>A0A1G2LDZ6_9BACT</name>
<feature type="binding site" evidence="5">
    <location>
        <position position="34"/>
    </location>
    <ligand>
        <name>AMP</name>
        <dbReference type="ChEBI" id="CHEBI:456215"/>
    </ligand>
</feature>
<dbReference type="EMBL" id="MHQV01000048">
    <property type="protein sequence ID" value="OHA09853.1"/>
    <property type="molecule type" value="Genomic_DNA"/>
</dbReference>
<feature type="binding site" evidence="5">
    <location>
        <begin position="145"/>
        <end position="146"/>
    </location>
    <ligand>
        <name>ATP</name>
        <dbReference type="ChEBI" id="CHEBI:30616"/>
    </ligand>
</feature>
<feature type="binding site" evidence="5">
    <location>
        <position position="169"/>
    </location>
    <ligand>
        <name>AMP</name>
        <dbReference type="ChEBI" id="CHEBI:456215"/>
    </ligand>
</feature>
<feature type="binding site" evidence="5">
    <location>
        <position position="136"/>
    </location>
    <ligand>
        <name>ATP</name>
        <dbReference type="ChEBI" id="CHEBI:30616"/>
    </ligand>
</feature>
<dbReference type="InterPro" id="IPR027417">
    <property type="entry name" value="P-loop_NTPase"/>
</dbReference>
<comment type="subunit">
    <text evidence="5 7">Monomer.</text>
</comment>
<comment type="function">
    <text evidence="5">Catalyzes the reversible transfer of the terminal phosphate group between ATP and AMP. Plays an important role in cellular energy homeostasis and in adenine nucleotide metabolism.</text>
</comment>
<dbReference type="InterPro" id="IPR000850">
    <property type="entry name" value="Adenylat/UMP-CMP_kin"/>
</dbReference>
<dbReference type="GO" id="GO:0044209">
    <property type="term" value="P:AMP salvage"/>
    <property type="evidence" value="ECO:0007669"/>
    <property type="project" value="UniProtKB-UniRule"/>
</dbReference>
<keyword evidence="5" id="KW-0963">Cytoplasm</keyword>
<dbReference type="SUPFAM" id="SSF52540">
    <property type="entry name" value="P-loop containing nucleoside triphosphate hydrolases"/>
    <property type="match status" value="1"/>
</dbReference>
<feature type="binding site" evidence="5">
    <location>
        <begin position="13"/>
        <end position="18"/>
    </location>
    <ligand>
        <name>ATP</name>
        <dbReference type="ChEBI" id="CHEBI:30616"/>
    </ligand>
</feature>
<dbReference type="Gene3D" id="3.40.50.300">
    <property type="entry name" value="P-loop containing nucleotide triphosphate hydrolases"/>
    <property type="match status" value="1"/>
</dbReference>
<evidence type="ECO:0000256" key="5">
    <source>
        <dbReference type="HAMAP-Rule" id="MF_00235"/>
    </source>
</evidence>
<evidence type="ECO:0000256" key="6">
    <source>
        <dbReference type="RuleBase" id="RU003330"/>
    </source>
</evidence>
<dbReference type="GO" id="GO:0005737">
    <property type="term" value="C:cytoplasm"/>
    <property type="evidence" value="ECO:0007669"/>
    <property type="project" value="UniProtKB-SubCell"/>
</dbReference>
<gene>
    <name evidence="5" type="primary">adk</name>
    <name evidence="8" type="ORF">A3H71_02350</name>
</gene>
<keyword evidence="2 5" id="KW-0545">Nucleotide biosynthesis</keyword>
<evidence type="ECO:0000256" key="7">
    <source>
        <dbReference type="RuleBase" id="RU003331"/>
    </source>
</evidence>
<sequence length="226" mass="24839">MKSFIVFVFGPPGSGKSTQAELVAAAYQGAHLDTGALLRRIFSDPLRQSDPKIQEERIKHEIQGQLNDSVWVAGLVIEEVRKFHAANKSIVSSGFPRTIFEAEIELPVLQELFSGRLFVVKLEVSESTTLSRNSNRRMCSACGKIFSSLRGGEDHAALCSSCGGKLVVRPDDAPETIKHRLQIYQKQTSPLLAYFAEKNIRGIVIDGEPAPDIVFSSIRAALDEVL</sequence>
<evidence type="ECO:0000256" key="4">
    <source>
        <dbReference type="ARBA" id="ARBA00022777"/>
    </source>
</evidence>
<dbReference type="STRING" id="1802283.A3H71_02350"/>
<dbReference type="GO" id="GO:0004017">
    <property type="term" value="F:AMP kinase activity"/>
    <property type="evidence" value="ECO:0007669"/>
    <property type="project" value="UniProtKB-UniRule"/>
</dbReference>
<feature type="region of interest" description="LID" evidence="5">
    <location>
        <begin position="135"/>
        <end position="172"/>
    </location>
</feature>
<comment type="caution">
    <text evidence="8">The sequence shown here is derived from an EMBL/GenBank/DDBJ whole genome shotgun (WGS) entry which is preliminary data.</text>
</comment>
<evidence type="ECO:0000256" key="2">
    <source>
        <dbReference type="ARBA" id="ARBA00022727"/>
    </source>
</evidence>
<dbReference type="HAMAP" id="MF_00235">
    <property type="entry name" value="Adenylate_kinase_Adk"/>
    <property type="match status" value="1"/>
</dbReference>
<dbReference type="CDD" id="cd01428">
    <property type="entry name" value="ADK"/>
    <property type="match status" value="1"/>
</dbReference>
<evidence type="ECO:0000313" key="8">
    <source>
        <dbReference type="EMBL" id="OHA09853.1"/>
    </source>
</evidence>
<evidence type="ECO:0000256" key="3">
    <source>
        <dbReference type="ARBA" id="ARBA00022741"/>
    </source>
</evidence>
<dbReference type="GO" id="GO:0005524">
    <property type="term" value="F:ATP binding"/>
    <property type="evidence" value="ECO:0007669"/>
    <property type="project" value="UniProtKB-UniRule"/>
</dbReference>
<reference evidence="8 9" key="1">
    <citation type="journal article" date="2016" name="Nat. Commun.">
        <title>Thousands of microbial genomes shed light on interconnected biogeochemical processes in an aquifer system.</title>
        <authorList>
            <person name="Anantharaman K."/>
            <person name="Brown C.T."/>
            <person name="Hug L.A."/>
            <person name="Sharon I."/>
            <person name="Castelle C.J."/>
            <person name="Probst A.J."/>
            <person name="Thomas B.C."/>
            <person name="Singh A."/>
            <person name="Wilkins M.J."/>
            <person name="Karaoz U."/>
            <person name="Brodie E.L."/>
            <person name="Williams K.H."/>
            <person name="Hubbard S.S."/>
            <person name="Banfield J.F."/>
        </authorList>
    </citation>
    <scope>NUCLEOTIDE SEQUENCE [LARGE SCALE GENOMIC DNA]</scope>
</reference>
<feature type="binding site" evidence="5">
    <location>
        <position position="209"/>
    </location>
    <ligand>
        <name>ATP</name>
        <dbReference type="ChEBI" id="CHEBI:30616"/>
    </ligand>
</feature>
<dbReference type="PANTHER" id="PTHR23359">
    <property type="entry name" value="NUCLEOTIDE KINASE"/>
    <property type="match status" value="1"/>
</dbReference>
<keyword evidence="3 5" id="KW-0547">Nucleotide-binding</keyword>
<dbReference type="EC" id="2.7.4.3" evidence="5 7"/>
<feature type="binding site" evidence="5">
    <location>
        <position position="180"/>
    </location>
    <ligand>
        <name>AMP</name>
        <dbReference type="ChEBI" id="CHEBI:456215"/>
    </ligand>
</feature>
<dbReference type="AlphaFoldDB" id="A0A1G2LDZ6"/>
<comment type="similarity">
    <text evidence="5 6">Belongs to the adenylate kinase family.</text>
</comment>
<accession>A0A1G2LDZ6</accession>
<organism evidence="8 9">
    <name type="scientific">Candidatus Sungbacteria bacterium RIFCSPLOWO2_02_FULL_48_13b</name>
    <dbReference type="NCBI Taxonomy" id="1802283"/>
    <lineage>
        <taxon>Bacteria</taxon>
        <taxon>Candidatus Sungiibacteriota</taxon>
    </lineage>
</organism>
<dbReference type="Pfam" id="PF00406">
    <property type="entry name" value="ADK"/>
    <property type="match status" value="1"/>
</dbReference>
<comment type="caution">
    <text evidence="5">Lacks conserved residue(s) required for the propagation of feature annotation.</text>
</comment>
<dbReference type="Proteomes" id="UP000179052">
    <property type="component" value="Unassembled WGS sequence"/>
</dbReference>
<feature type="binding site" evidence="5">
    <location>
        <position position="39"/>
    </location>
    <ligand>
        <name>AMP</name>
        <dbReference type="ChEBI" id="CHEBI:456215"/>
    </ligand>
</feature>
<proteinExistence type="inferred from homology"/>
<protein>
    <recommendedName>
        <fullName evidence="5 7">Adenylate kinase</fullName>
        <shortName evidence="5">AK</shortName>
        <ecNumber evidence="5 7">2.7.4.3</ecNumber>
    </recommendedName>
    <alternativeName>
        <fullName evidence="5">ATP-AMP transphosphorylase</fullName>
    </alternativeName>
    <alternativeName>
        <fullName evidence="5">ATP:AMP phosphotransferase</fullName>
    </alternativeName>
    <alternativeName>
        <fullName evidence="5">Adenylate monophosphate kinase</fullName>
    </alternativeName>
</protein>
<keyword evidence="4 5" id="KW-0418">Kinase</keyword>
<comment type="catalytic activity">
    <reaction evidence="5 7">
        <text>AMP + ATP = 2 ADP</text>
        <dbReference type="Rhea" id="RHEA:12973"/>
        <dbReference type="ChEBI" id="CHEBI:30616"/>
        <dbReference type="ChEBI" id="CHEBI:456215"/>
        <dbReference type="ChEBI" id="CHEBI:456216"/>
        <dbReference type="EC" id="2.7.4.3"/>
    </reaction>
</comment>
<comment type="domain">
    <text evidence="5">Consists of three domains, a large central CORE domain and two small peripheral domains, NMPbind and LID, which undergo movements during catalysis. The LID domain closes over the site of phosphoryl transfer upon ATP binding. Assembling and dissambling the active center during each catalytic cycle provides an effective means to prevent ATP hydrolysis.</text>
</comment>
<dbReference type="PRINTS" id="PR00094">
    <property type="entry name" value="ADENYLTKNASE"/>
</dbReference>
<feature type="binding site" evidence="5">
    <location>
        <begin position="94"/>
        <end position="97"/>
    </location>
    <ligand>
        <name>AMP</name>
        <dbReference type="ChEBI" id="CHEBI:456215"/>
    </ligand>
</feature>